<proteinExistence type="predicted"/>
<dbReference type="AlphaFoldDB" id="A0A5B7ER25"/>
<name>A0A5B7ER25_PORTR</name>
<evidence type="ECO:0000256" key="1">
    <source>
        <dbReference type="SAM" id="MobiDB-lite"/>
    </source>
</evidence>
<feature type="region of interest" description="Disordered" evidence="1">
    <location>
        <begin position="17"/>
        <end position="37"/>
    </location>
</feature>
<comment type="caution">
    <text evidence="2">The sequence shown here is derived from an EMBL/GenBank/DDBJ whole genome shotgun (WGS) entry which is preliminary data.</text>
</comment>
<protein>
    <submittedName>
        <fullName evidence="2">Uncharacterized protein</fullName>
    </submittedName>
</protein>
<evidence type="ECO:0000313" key="2">
    <source>
        <dbReference type="EMBL" id="MPC36592.1"/>
    </source>
</evidence>
<evidence type="ECO:0000313" key="3">
    <source>
        <dbReference type="Proteomes" id="UP000324222"/>
    </source>
</evidence>
<feature type="compositionally biased region" description="Basic and acidic residues" evidence="1">
    <location>
        <begin position="17"/>
        <end position="32"/>
    </location>
</feature>
<dbReference type="Proteomes" id="UP000324222">
    <property type="component" value="Unassembled WGS sequence"/>
</dbReference>
<organism evidence="2 3">
    <name type="scientific">Portunus trituberculatus</name>
    <name type="common">Swimming crab</name>
    <name type="synonym">Neptunus trituberculatus</name>
    <dbReference type="NCBI Taxonomy" id="210409"/>
    <lineage>
        <taxon>Eukaryota</taxon>
        <taxon>Metazoa</taxon>
        <taxon>Ecdysozoa</taxon>
        <taxon>Arthropoda</taxon>
        <taxon>Crustacea</taxon>
        <taxon>Multicrustacea</taxon>
        <taxon>Malacostraca</taxon>
        <taxon>Eumalacostraca</taxon>
        <taxon>Eucarida</taxon>
        <taxon>Decapoda</taxon>
        <taxon>Pleocyemata</taxon>
        <taxon>Brachyura</taxon>
        <taxon>Eubrachyura</taxon>
        <taxon>Portunoidea</taxon>
        <taxon>Portunidae</taxon>
        <taxon>Portuninae</taxon>
        <taxon>Portunus</taxon>
    </lineage>
</organism>
<reference evidence="2 3" key="1">
    <citation type="submission" date="2019-05" db="EMBL/GenBank/DDBJ databases">
        <title>Another draft genome of Portunus trituberculatus and its Hox gene families provides insights of decapod evolution.</title>
        <authorList>
            <person name="Jeong J.-H."/>
            <person name="Song I."/>
            <person name="Kim S."/>
            <person name="Choi T."/>
            <person name="Kim D."/>
            <person name="Ryu S."/>
            <person name="Kim W."/>
        </authorList>
    </citation>
    <scope>NUCLEOTIDE SEQUENCE [LARGE SCALE GENOMIC DNA]</scope>
    <source>
        <tissue evidence="2">Muscle</tissue>
    </source>
</reference>
<sequence length="59" mass="6369">MAGCSCNWEVVEKSCQERGNEAPGDKTVKTDRGIPGSRGGKQGNVLCILVKEMPWMSVT</sequence>
<gene>
    <name evidence="2" type="ORF">E2C01_030055</name>
</gene>
<dbReference type="EMBL" id="VSRR010003553">
    <property type="protein sequence ID" value="MPC36592.1"/>
    <property type="molecule type" value="Genomic_DNA"/>
</dbReference>
<keyword evidence="3" id="KW-1185">Reference proteome</keyword>
<accession>A0A5B7ER25</accession>